<dbReference type="STRING" id="3818.A0A445C7P0"/>
<feature type="region of interest" description="Disordered" evidence="1">
    <location>
        <begin position="322"/>
        <end position="360"/>
    </location>
</feature>
<dbReference type="GO" id="GO:0034063">
    <property type="term" value="P:stress granule assembly"/>
    <property type="evidence" value="ECO:0007669"/>
    <property type="project" value="TreeGrafter"/>
</dbReference>
<dbReference type="EMBL" id="SDMP01000007">
    <property type="protein sequence ID" value="RYR46918.1"/>
    <property type="molecule type" value="Genomic_DNA"/>
</dbReference>
<protein>
    <recommendedName>
        <fullName evidence="2">Lsm14-like N-terminal domain-containing protein</fullName>
    </recommendedName>
</protein>
<dbReference type="GO" id="GO:0003729">
    <property type="term" value="F:mRNA binding"/>
    <property type="evidence" value="ECO:0007669"/>
    <property type="project" value="TreeGrafter"/>
</dbReference>
<dbReference type="InterPro" id="IPR010920">
    <property type="entry name" value="LSM_dom_sf"/>
</dbReference>
<dbReference type="AlphaFoldDB" id="A0A445C7P0"/>
<name>A0A445C7P0_ARAHY</name>
<reference evidence="3 4" key="1">
    <citation type="submission" date="2019-01" db="EMBL/GenBank/DDBJ databases">
        <title>Sequencing of cultivated peanut Arachis hypogaea provides insights into genome evolution and oil improvement.</title>
        <authorList>
            <person name="Chen X."/>
        </authorList>
    </citation>
    <scope>NUCLEOTIDE SEQUENCE [LARGE SCALE GENOMIC DNA]</scope>
    <source>
        <strain evidence="4">cv. Fuhuasheng</strain>
        <tissue evidence="3">Leaves</tissue>
    </source>
</reference>
<organism evidence="3 4">
    <name type="scientific">Arachis hypogaea</name>
    <name type="common">Peanut</name>
    <dbReference type="NCBI Taxonomy" id="3818"/>
    <lineage>
        <taxon>Eukaryota</taxon>
        <taxon>Viridiplantae</taxon>
        <taxon>Streptophyta</taxon>
        <taxon>Embryophyta</taxon>
        <taxon>Tracheophyta</taxon>
        <taxon>Spermatophyta</taxon>
        <taxon>Magnoliopsida</taxon>
        <taxon>eudicotyledons</taxon>
        <taxon>Gunneridae</taxon>
        <taxon>Pentapetalae</taxon>
        <taxon>rosids</taxon>
        <taxon>fabids</taxon>
        <taxon>Fabales</taxon>
        <taxon>Fabaceae</taxon>
        <taxon>Papilionoideae</taxon>
        <taxon>50 kb inversion clade</taxon>
        <taxon>dalbergioids sensu lato</taxon>
        <taxon>Dalbergieae</taxon>
        <taxon>Pterocarpus clade</taxon>
        <taxon>Arachis</taxon>
    </lineage>
</organism>
<feature type="compositionally biased region" description="Polar residues" evidence="1">
    <location>
        <begin position="348"/>
        <end position="360"/>
    </location>
</feature>
<dbReference type="GO" id="GO:0000932">
    <property type="term" value="C:P-body"/>
    <property type="evidence" value="ECO:0007669"/>
    <property type="project" value="TreeGrafter"/>
</dbReference>
<dbReference type="Proteomes" id="UP000289738">
    <property type="component" value="Chromosome A07"/>
</dbReference>
<sequence length="813" mass="89271">MNPPHRPALLSLSLLETAHHTRRHSTSNSHRFTATGRLPPSPCLSLGSLNRVLASRISSLFSVCAVCLASRVSPRLRRYVACRQRPCQSTERLVCSTARVLPLFLQSCFLVNAPSRALRLRPSLYSISWLLILELLLIVHLLPLQQQMASSETPSSQEHQMKIYLYFEITPWRYGGTWDAEKLADELWFQLNTLRVLLFIHSFLGNSIAFPQENMTHPLHHISAIKHIAHGQFEEELLRFLQHCAIFIQGLWIAKRNAVYGFCSPSQAKAMASDTAFSRSSSAADSYIGCLISLTSKSEIRYEGVLYTINTDESSIGLRNVRSFGTEGRKKDGPQIPPSDKSQYPRPVTTTSTNIPPVTGSLTDFSSQNTQLGLRGSNYQGPLPLYQPGGNIGSWGASPNAPNANGGGLAMPPMYWQGYYGAPNGLPQLQQQSLLRPPPGSERTTLPTLLSLSLSETAHHTRRHSTSSSHRFTAIGCSPPSRASRRILRIVCSRVASHPSPPSIPCARTLASRRAFATVQRVVVVRHHSTERLVCSTARVLPLFLQLCFLVSACVSHAAPPSLPLLYSVLLDPADSIDNPITQSLGRIEPLVELDMQQTRPNPSLSGTPLTQPVSVLSPPLPLTLTLTSSLSRLSPHLDSRHSQSLTASPRRSLSLSPRPLTSIVVAVPCTCPRFAGGRSRRNRIWSLGWWWWSSSCFSLSLSRTGSRPLPSLRSSSPVAEATDPGGLVFVVVFLLRALPSASPSPSASRSPSASFVQPDLTWDAENLTDELWFQLNTLIATPTKLGLSLRSLLSWQLHCLSSRYASISDSSL</sequence>
<dbReference type="SMART" id="SM01271">
    <property type="entry name" value="LSM14"/>
    <property type="match status" value="1"/>
</dbReference>
<evidence type="ECO:0000256" key="1">
    <source>
        <dbReference type="SAM" id="MobiDB-lite"/>
    </source>
</evidence>
<proteinExistence type="predicted"/>
<evidence type="ECO:0000259" key="2">
    <source>
        <dbReference type="SMART" id="SM01271"/>
    </source>
</evidence>
<dbReference type="SUPFAM" id="SSF50182">
    <property type="entry name" value="Sm-like ribonucleoproteins"/>
    <property type="match status" value="1"/>
</dbReference>
<gene>
    <name evidence="3" type="ORF">Ahy_A07g032774</name>
</gene>
<dbReference type="CDD" id="cd01736">
    <property type="entry name" value="LSm14_N"/>
    <property type="match status" value="1"/>
</dbReference>
<feature type="region of interest" description="Disordered" evidence="1">
    <location>
        <begin position="456"/>
        <end position="475"/>
    </location>
</feature>
<comment type="caution">
    <text evidence="3">The sequence shown here is derived from an EMBL/GenBank/DDBJ whole genome shotgun (WGS) entry which is preliminary data.</text>
</comment>
<accession>A0A445C7P0</accession>
<feature type="domain" description="Lsm14-like N-terminal" evidence="2">
    <location>
        <begin position="281"/>
        <end position="363"/>
    </location>
</feature>
<evidence type="ECO:0000313" key="4">
    <source>
        <dbReference type="Proteomes" id="UP000289738"/>
    </source>
</evidence>
<dbReference type="Gene3D" id="2.30.30.100">
    <property type="match status" value="1"/>
</dbReference>
<evidence type="ECO:0000313" key="3">
    <source>
        <dbReference type="EMBL" id="RYR46918.1"/>
    </source>
</evidence>
<dbReference type="InterPro" id="IPR025609">
    <property type="entry name" value="Lsm14-like_N"/>
</dbReference>
<dbReference type="Pfam" id="PF12701">
    <property type="entry name" value="LSM14"/>
    <property type="match status" value="1"/>
</dbReference>
<keyword evidence="4" id="KW-1185">Reference proteome</keyword>
<dbReference type="PANTHER" id="PTHR13586:SF0">
    <property type="entry name" value="TRAILER HITCH, ISOFORM H"/>
    <property type="match status" value="1"/>
</dbReference>
<dbReference type="PANTHER" id="PTHR13586">
    <property type="entry name" value="SCD6 PROTEIN-RELATED"/>
    <property type="match status" value="1"/>
</dbReference>
<dbReference type="GO" id="GO:0033962">
    <property type="term" value="P:P-body assembly"/>
    <property type="evidence" value="ECO:0007669"/>
    <property type="project" value="TreeGrafter"/>
</dbReference>